<dbReference type="SUPFAM" id="SSF53756">
    <property type="entry name" value="UDP-Glycosyltransferase/glycogen phosphorylase"/>
    <property type="match status" value="1"/>
</dbReference>
<dbReference type="AlphaFoldDB" id="A0A1I6ZPL9"/>
<dbReference type="PANTHER" id="PTHR46401">
    <property type="entry name" value="GLYCOSYLTRANSFERASE WBBK-RELATED"/>
    <property type="match status" value="1"/>
</dbReference>
<keyword evidence="1 3" id="KW-0808">Transferase</keyword>
<dbReference type="InterPro" id="IPR001296">
    <property type="entry name" value="Glyco_trans_1"/>
</dbReference>
<proteinExistence type="predicted"/>
<evidence type="ECO:0000313" key="3">
    <source>
        <dbReference type="EMBL" id="SFT64674.1"/>
    </source>
</evidence>
<reference evidence="4" key="1">
    <citation type="submission" date="2016-10" db="EMBL/GenBank/DDBJ databases">
        <authorList>
            <person name="Varghese N."/>
            <person name="Submissions S."/>
        </authorList>
    </citation>
    <scope>NUCLEOTIDE SEQUENCE [LARGE SCALE GENOMIC DNA]</scope>
    <source>
        <strain evidence="4">DSM 23445</strain>
    </source>
</reference>
<dbReference type="OrthoDB" id="9811239at2"/>
<dbReference type="STRING" id="305507.SAMN04489724_1394"/>
<evidence type="ECO:0000259" key="2">
    <source>
        <dbReference type="Pfam" id="PF00534"/>
    </source>
</evidence>
<dbReference type="Gene3D" id="3.40.50.2000">
    <property type="entry name" value="Glycogen Phosphorylase B"/>
    <property type="match status" value="2"/>
</dbReference>
<evidence type="ECO:0000256" key="1">
    <source>
        <dbReference type="ARBA" id="ARBA00022679"/>
    </source>
</evidence>
<dbReference type="RefSeq" id="WP_091691982.1">
    <property type="nucleotide sequence ID" value="NZ_FPBF01000002.1"/>
</dbReference>
<protein>
    <submittedName>
        <fullName evidence="3">Glycosyltransferase involved in cell wall bisynthesis</fullName>
    </submittedName>
</protein>
<accession>A0A1I6ZPL9</accession>
<name>A0A1I6ZPL9_9BACT</name>
<sequence>MSLTKILYITPSMQSFVKSDIKMLSEYFRVQVINQPWGNKKLAPLNFIRQFFDMLFNISGSRFILVNFGGYWAFWATIFGKVFFKKVFIITHGTDCASIPEINYGSLRISLLKRICDFSYRRAAAIFPVSESLIETELLFDPEITSKKQGLHHHFPKLETPTEVIYNGLDENQWTLPTHNKRIRNSFLAVMSPSQFTLKGGDLILEIAKKYPNCSFYFAGVQPSAIAFENTDNVHFLGFLSPEELKTWYQKCEFYFQLSSFEGFGCALCEAMLCGAIPIGAHTNHIPNIVGDSGFIIRKKSLEAAIPIIDKALNAPNKDLLSINSRLHIQANYSLARRKKNLIESLERFTGESYTH</sequence>
<dbReference type="CDD" id="cd03801">
    <property type="entry name" value="GT4_PimA-like"/>
    <property type="match status" value="1"/>
</dbReference>
<dbReference type="Pfam" id="PF00534">
    <property type="entry name" value="Glycos_transf_1"/>
    <property type="match status" value="1"/>
</dbReference>
<dbReference type="GO" id="GO:0009103">
    <property type="term" value="P:lipopolysaccharide biosynthetic process"/>
    <property type="evidence" value="ECO:0007669"/>
    <property type="project" value="TreeGrafter"/>
</dbReference>
<evidence type="ECO:0000313" key="4">
    <source>
        <dbReference type="Proteomes" id="UP000199673"/>
    </source>
</evidence>
<keyword evidence="4" id="KW-1185">Reference proteome</keyword>
<gene>
    <name evidence="3" type="ORF">SAMN04489724_1394</name>
</gene>
<feature type="domain" description="Glycosyl transferase family 1" evidence="2">
    <location>
        <begin position="188"/>
        <end position="318"/>
    </location>
</feature>
<organism evidence="3 4">
    <name type="scientific">Algoriphagus locisalis</name>
    <dbReference type="NCBI Taxonomy" id="305507"/>
    <lineage>
        <taxon>Bacteria</taxon>
        <taxon>Pseudomonadati</taxon>
        <taxon>Bacteroidota</taxon>
        <taxon>Cytophagia</taxon>
        <taxon>Cytophagales</taxon>
        <taxon>Cyclobacteriaceae</taxon>
        <taxon>Algoriphagus</taxon>
    </lineage>
</organism>
<dbReference type="PANTHER" id="PTHR46401:SF2">
    <property type="entry name" value="GLYCOSYLTRANSFERASE WBBK-RELATED"/>
    <property type="match status" value="1"/>
</dbReference>
<dbReference type="Proteomes" id="UP000199673">
    <property type="component" value="Unassembled WGS sequence"/>
</dbReference>
<dbReference type="GO" id="GO:0016757">
    <property type="term" value="F:glycosyltransferase activity"/>
    <property type="evidence" value="ECO:0007669"/>
    <property type="project" value="InterPro"/>
</dbReference>
<dbReference type="EMBL" id="FPBF01000002">
    <property type="protein sequence ID" value="SFT64674.1"/>
    <property type="molecule type" value="Genomic_DNA"/>
</dbReference>